<comment type="caution">
    <text evidence="3">The sequence shown here is derived from an EMBL/GenBank/DDBJ whole genome shotgun (WGS) entry which is preliminary data.</text>
</comment>
<feature type="region of interest" description="Disordered" evidence="1">
    <location>
        <begin position="538"/>
        <end position="567"/>
    </location>
</feature>
<sequence>MSHQNNKRSRTTYESDHAHAPYATFGTPLPDEADTRDDGSFVPVWKQEVRDERGRKRLHGAFTGGFSAGYFNTVGSKEGWAPSTFVSSRSNRRKDDAKQRRPEDYMDDEDLADAAEAQKLQNSEAFAGLGSSTQAQDGSGLNGLLRPQGDTMGFKLLRKMGWKDGQGIGPKVRRGARLDLKEDGNGELYAFAPDDVPMIQFIRKTDRKGLGHVGETKLRSSSTTPHNGTEDADEEPRSRFSLLSGPKKKTKPAKGGIGMGILNYNGSDEEDPYEMGPKISYNRTIGGDKKKKKAKTATAVNPSLNSAPVFLPRTARAGNSLQRCHDGRLPLDGFVLAKMTTDFANLLSRYAPPEVPSGWVSKKQRDQHASVPSSHVSASDAAKASTLDASARAALLGEKMLPGKSVFDFMSQANRDKLAAATGRADLPQGRGEVPEEFRLSEDEKQQRLWQQVPKLDQETALAALARSSSGPYADDEAKRARYRGYLECLANSAQRPPPKPAGMSDADYIREMNDFYNCARIFKPMTGFMASRFTTSKTLPGSSGAGSDDAELVSRPEPKATDPAEEAAKMGMYGQMTRSIADFHPTRLLCKRFNVKPPANSAEQEVDPGADAQMPARTSNSDREARAEHVDMQKGLPAPVPSIAQAESGQRESVPDPEENKAIEGGSAHAEVLKAIFGDSDSDNHRASNDNTTVLQNRERSPPPQYPAFEAPSSPRPPPFSSLFTSPPPSGQQRCVGKYASVAAAEASTSSDGETTAGSSCAPAYTPLERAPFEPPAFQHDPVAETKQSLPRDNKAESSSKDDAEPPPAYEEECSPPLNSFTFVMAAAGGAASIITQVQQGGPPVNAIGDVGADETIAMDLRGTRFVLSRDELLTLPEFVLLSLFPNGLFPEGHMGGLSEGDAVQVDYDPASLQYMLDFFRNVAQTMPSEGSPGTSQDGDVIPLEPMGLRDDSKRAGIIVLREDLDFYAIPPRQDITQHEMLAVKRAAARALQQQDGIFSGLKRSDEPGTTEAHLIEMLTAGGFDREDRWGHRAGEPNKAVICSLALARLRSDIRGNDAGGNAVGMAQKLLLFWRKPARRCWWEGIELENIEGVDGPLKVWIRRVWTLEMSVIGLR</sequence>
<feature type="compositionally biased region" description="Basic and acidic residues" evidence="1">
    <location>
        <begin position="553"/>
        <end position="567"/>
    </location>
</feature>
<evidence type="ECO:0000313" key="3">
    <source>
        <dbReference type="EMBL" id="KAG9253723.1"/>
    </source>
</evidence>
<keyword evidence="4" id="KW-1185">Reference proteome</keyword>
<feature type="region of interest" description="Disordered" evidence="1">
    <location>
        <begin position="1"/>
        <end position="39"/>
    </location>
</feature>
<feature type="compositionally biased region" description="Basic and acidic residues" evidence="1">
    <location>
        <begin position="791"/>
        <end position="805"/>
    </location>
</feature>
<dbReference type="Pfam" id="PF07713">
    <property type="entry name" value="DUF1604"/>
    <property type="match status" value="1"/>
</dbReference>
<dbReference type="PANTHER" id="PTHR13384">
    <property type="entry name" value="G PATCH DOMAIN-CONTAINING PROTEIN 1"/>
    <property type="match status" value="1"/>
</dbReference>
<feature type="compositionally biased region" description="Pro residues" evidence="1">
    <location>
        <begin position="715"/>
        <end position="731"/>
    </location>
</feature>
<feature type="compositionally biased region" description="Basic and acidic residues" evidence="1">
    <location>
        <begin position="621"/>
        <end position="633"/>
    </location>
</feature>
<dbReference type="InterPro" id="IPR011333">
    <property type="entry name" value="SKP1/BTB/POZ_sf"/>
</dbReference>
<feature type="region of interest" description="Disordered" evidence="1">
    <location>
        <begin position="81"/>
        <end position="107"/>
    </location>
</feature>
<feature type="region of interest" description="Disordered" evidence="1">
    <location>
        <begin position="928"/>
        <end position="948"/>
    </location>
</feature>
<dbReference type="GO" id="GO:0005634">
    <property type="term" value="C:nucleus"/>
    <property type="evidence" value="ECO:0007669"/>
    <property type="project" value="TreeGrafter"/>
</dbReference>
<name>A0A9P8CNP3_9HYPO</name>
<dbReference type="Proteomes" id="UP000887229">
    <property type="component" value="Unassembled WGS sequence"/>
</dbReference>
<dbReference type="InterPro" id="IPR011666">
    <property type="entry name" value="DUF1604"/>
</dbReference>
<feature type="region of interest" description="Disordered" evidence="1">
    <location>
        <begin position="355"/>
        <end position="382"/>
    </location>
</feature>
<feature type="compositionally biased region" description="Low complexity" evidence="1">
    <location>
        <begin position="369"/>
        <end position="382"/>
    </location>
</feature>
<protein>
    <recommendedName>
        <fullName evidence="2">G-patch domain-containing protein</fullName>
    </recommendedName>
</protein>
<dbReference type="PANTHER" id="PTHR13384:SF19">
    <property type="entry name" value="G PATCH DOMAIN-CONTAINING PROTEIN 1"/>
    <property type="match status" value="1"/>
</dbReference>
<feature type="compositionally biased region" description="Basic and acidic residues" evidence="1">
    <location>
        <begin position="93"/>
        <end position="104"/>
    </location>
</feature>
<dbReference type="GO" id="GO:0003723">
    <property type="term" value="F:RNA binding"/>
    <property type="evidence" value="ECO:0007669"/>
    <property type="project" value="TreeGrafter"/>
</dbReference>
<organism evidence="3 4">
    <name type="scientific">Emericellopsis atlantica</name>
    <dbReference type="NCBI Taxonomy" id="2614577"/>
    <lineage>
        <taxon>Eukaryota</taxon>
        <taxon>Fungi</taxon>
        <taxon>Dikarya</taxon>
        <taxon>Ascomycota</taxon>
        <taxon>Pezizomycotina</taxon>
        <taxon>Sordariomycetes</taxon>
        <taxon>Hypocreomycetidae</taxon>
        <taxon>Hypocreales</taxon>
        <taxon>Bionectriaceae</taxon>
        <taxon>Emericellopsis</taxon>
    </lineage>
</organism>
<dbReference type="InterPro" id="IPR000467">
    <property type="entry name" value="G_patch_dom"/>
</dbReference>
<dbReference type="SMART" id="SM00443">
    <property type="entry name" value="G_patch"/>
    <property type="match status" value="1"/>
</dbReference>
<feature type="compositionally biased region" description="Basic residues" evidence="1">
    <location>
        <begin position="1"/>
        <end position="10"/>
    </location>
</feature>
<accession>A0A9P8CNP3</accession>
<dbReference type="SUPFAM" id="SSF54695">
    <property type="entry name" value="POZ domain"/>
    <property type="match status" value="1"/>
</dbReference>
<feature type="compositionally biased region" description="Polar residues" evidence="1">
    <location>
        <begin position="928"/>
        <end position="939"/>
    </location>
</feature>
<feature type="compositionally biased region" description="Low complexity" evidence="1">
    <location>
        <begin position="741"/>
        <end position="752"/>
    </location>
</feature>
<reference evidence="3" key="1">
    <citation type="journal article" date="2021" name="IMA Fungus">
        <title>Genomic characterization of three marine fungi, including Emericellopsis atlantica sp. nov. with signatures of a generalist lifestyle and marine biomass degradation.</title>
        <authorList>
            <person name="Hagestad O.C."/>
            <person name="Hou L."/>
            <person name="Andersen J.H."/>
            <person name="Hansen E.H."/>
            <person name="Altermark B."/>
            <person name="Li C."/>
            <person name="Kuhnert E."/>
            <person name="Cox R.J."/>
            <person name="Crous P.W."/>
            <person name="Spatafora J.W."/>
            <person name="Lail K."/>
            <person name="Amirebrahimi M."/>
            <person name="Lipzen A."/>
            <person name="Pangilinan J."/>
            <person name="Andreopoulos W."/>
            <person name="Hayes R.D."/>
            <person name="Ng V."/>
            <person name="Grigoriev I.V."/>
            <person name="Jackson S.A."/>
            <person name="Sutton T.D.S."/>
            <person name="Dobson A.D.W."/>
            <person name="Rama T."/>
        </authorList>
    </citation>
    <scope>NUCLEOTIDE SEQUENCE</scope>
    <source>
        <strain evidence="3">TS7</strain>
    </source>
</reference>
<dbReference type="Pfam" id="PF01585">
    <property type="entry name" value="G-patch"/>
    <property type="match status" value="1"/>
</dbReference>
<dbReference type="OrthoDB" id="9451547at2759"/>
<feature type="compositionally biased region" description="Basic and acidic residues" evidence="1">
    <location>
        <begin position="209"/>
        <end position="218"/>
    </location>
</feature>
<dbReference type="GO" id="GO:0006397">
    <property type="term" value="P:mRNA processing"/>
    <property type="evidence" value="ECO:0007669"/>
    <property type="project" value="InterPro"/>
</dbReference>
<dbReference type="EMBL" id="MU251256">
    <property type="protein sequence ID" value="KAG9253723.1"/>
    <property type="molecule type" value="Genomic_DNA"/>
</dbReference>
<feature type="domain" description="G-patch" evidence="2">
    <location>
        <begin position="149"/>
        <end position="215"/>
    </location>
</feature>
<dbReference type="PROSITE" id="PS50174">
    <property type="entry name" value="G_PATCH"/>
    <property type="match status" value="1"/>
</dbReference>
<evidence type="ECO:0000313" key="4">
    <source>
        <dbReference type="Proteomes" id="UP000887229"/>
    </source>
</evidence>
<feature type="region of interest" description="Disordered" evidence="1">
    <location>
        <begin position="600"/>
        <end position="641"/>
    </location>
</feature>
<evidence type="ECO:0000256" key="1">
    <source>
        <dbReference type="SAM" id="MobiDB-lite"/>
    </source>
</evidence>
<dbReference type="RefSeq" id="XP_046117647.1">
    <property type="nucleotide sequence ID" value="XM_046266030.1"/>
</dbReference>
<feature type="region of interest" description="Disordered" evidence="1">
    <location>
        <begin position="679"/>
        <end position="816"/>
    </location>
</feature>
<dbReference type="AlphaFoldDB" id="A0A9P8CNP3"/>
<evidence type="ECO:0000259" key="2">
    <source>
        <dbReference type="PROSITE" id="PS50174"/>
    </source>
</evidence>
<feature type="region of interest" description="Disordered" evidence="1">
    <location>
        <begin position="209"/>
        <end position="254"/>
    </location>
</feature>
<gene>
    <name evidence="3" type="ORF">F5Z01DRAFT_687935</name>
</gene>
<dbReference type="GeneID" id="70296933"/>
<proteinExistence type="predicted"/>
<dbReference type="Pfam" id="PF26093">
    <property type="entry name" value="HTH_TGH"/>
    <property type="match status" value="1"/>
</dbReference>